<name>A0A8T0A2S9_9BILA</name>
<evidence type="ECO:0000256" key="1">
    <source>
        <dbReference type="SAM" id="Coils"/>
    </source>
</evidence>
<feature type="coiled-coil region" evidence="1">
    <location>
        <begin position="847"/>
        <end position="886"/>
    </location>
</feature>
<protein>
    <submittedName>
        <fullName evidence="4">Integrase catalytic domain-containing protein</fullName>
    </submittedName>
</protein>
<comment type="caution">
    <text evidence="4">The sequence shown here is derived from an EMBL/GenBank/DDBJ whole genome shotgun (WGS) entry which is preliminary data.</text>
</comment>
<accession>A0A8T0A2S9</accession>
<feature type="domain" description="Integrase catalytic" evidence="3">
    <location>
        <begin position="294"/>
        <end position="459"/>
    </location>
</feature>
<dbReference type="PANTHER" id="PTHR46585:SF1">
    <property type="entry name" value="CHROMO DOMAIN-CONTAINING PROTEIN"/>
    <property type="match status" value="1"/>
</dbReference>
<sequence length="1469" mass="170812">MATKFILVPEEIYNGLLRQPTTDDINLEYTRKQLDKIKGQNGNPEIKNNNYNQELRRYLHILNEKKNLPADVSVRHLETPALEQLKKLFPNTDNPSINIEKTKESELMAAIKSPLTDDQEESMYTAESSPELMEDTPRSSKTPTAKGSQKLIKIENIIKFHQDKFKVNEYGKIMHEKSHKEILGSNLHKSLDCLIRGNRWKEVTPPGTEILEKRLRKEPAIWSLIERAPNNVELILENLYNNPESPAGFSGVNQLLKEARKINKKIKRKDVIKYLEGHRTYTIHRPRRVRFKRSRTIPAGYMTDVQCDLADFQKLSRENGGNNYALVAIDVLSKRVFAAPVKSKKPKDMIPAFEKILEQMEMYPHRIFSDKGMEFRAKEMIDFFQKKDIEKYTANASTVKASLAERCIRNLKQRLYRYMSEKQSLKWAKVLNKIVDAINHSSCRVLGGLRPIDVSFHNAQKIREKVFGPIIGPFNKKKPRFKKDDFVRMSRNKNIFSKGYLPNYSDEILQVDLVKNRVTPNRYRVRDENGEKFAGYFYPEELTKVRKDEQTSYRIEKVIRTRKRNGIKEYLIIQSLSGLTNHNFNVGDYPENRPNKFRSHLAKPIQFQGGNWVCGLYSIQYPQSWAATIGTDEKQWININYKDKKPLKLGIPKTTQLTPKGLSFFLKLTLAKARVKESRKRREIIEVNKEDLIISPEINLLEDVTKKRFRREAINQAKNINDAHKQIWIEDFFDTYPNNYWEGIQKLENELEAHKTNAKEKSKELRDKTKADIKDTLQIQFEYLNKLVDQETQKITVLREEATKRDNLDETQIKYQLKKIANEFLEKHPDDYHEEIIELEINILTKYVQLNNKKKEILEEEDESEKAKLEQKARKAINGIKRLRKKLEAIESVIFEKDLYTTRDEFHQQNSEAHNEYVQTFFKDHPKDHLLVLGKNLGDLKTLHEQIRKKRDTHLKEQDEEKRKNLTTELDQMSKLAEYRRNRFKAIQQEAYKRYLNHDLPSVPKNTEIKQMQKIEEKTHPEYLKHARRLDEDGNPIPVPAPVITEEMAAVVIDRHVVEESIKQRDKNTQEDKKNWKEEQIKHARKIDDNGEPITEEENKENSERENKQNEILQPILDLESTPQKDNVQDVSINEQASINDMTILQTETKIDDLHSDIEFEYLENIDRFRAIFNDPEITSINISQQLCYVLGFPPSPVKNGQIGRYGIDLKGGFTSFAVYSKGLTSNVIMGNAVSSLLRIVSVENKSGGIIERVYDHPMFIPVLPREINEIEIELRWMNGSLVKFDHGTVTVTLIREVGYDDHHSSIQSGEGIQGGEQYHYFRGSQPFQRGYGRQIGGGIGAVLHNFWRFLLPYARRAGTAVAKEALDTGGRILESVNSETSDVSATKPNLKQTVIREGKRGIDRLLEKGGIPKQFGTGVKKIRKRAIKGSRKRKNNHSSFQTQNNHQLLVGKIPPTKKRQKIDTFGLY</sequence>
<feature type="region of interest" description="Disordered" evidence="2">
    <location>
        <begin position="1429"/>
        <end position="1456"/>
    </location>
</feature>
<dbReference type="InterPro" id="IPR001584">
    <property type="entry name" value="Integrase_cat-core"/>
</dbReference>
<dbReference type="EMBL" id="JABEBT010000004">
    <property type="protein sequence ID" value="KAF7639688.1"/>
    <property type="molecule type" value="Genomic_DNA"/>
</dbReference>
<dbReference type="OrthoDB" id="5810863at2759"/>
<gene>
    <name evidence="4" type="ORF">Mgra_00001012</name>
</gene>
<feature type="compositionally biased region" description="Basic and acidic residues" evidence="2">
    <location>
        <begin position="1100"/>
        <end position="1109"/>
    </location>
</feature>
<dbReference type="InterPro" id="IPR036397">
    <property type="entry name" value="RNaseH_sf"/>
</dbReference>
<evidence type="ECO:0000256" key="2">
    <source>
        <dbReference type="SAM" id="MobiDB-lite"/>
    </source>
</evidence>
<proteinExistence type="predicted"/>
<dbReference type="SUPFAM" id="SSF53098">
    <property type="entry name" value="Ribonuclease H-like"/>
    <property type="match status" value="1"/>
</dbReference>
<dbReference type="Gene3D" id="3.30.420.10">
    <property type="entry name" value="Ribonuclease H-like superfamily/Ribonuclease H"/>
    <property type="match status" value="1"/>
</dbReference>
<dbReference type="Proteomes" id="UP000605970">
    <property type="component" value="Unassembled WGS sequence"/>
</dbReference>
<feature type="region of interest" description="Disordered" evidence="2">
    <location>
        <begin position="1063"/>
        <end position="1126"/>
    </location>
</feature>
<dbReference type="InterPro" id="IPR012337">
    <property type="entry name" value="RNaseH-like_sf"/>
</dbReference>
<feature type="region of interest" description="Disordered" evidence="2">
    <location>
        <begin position="114"/>
        <end position="147"/>
    </location>
</feature>
<feature type="compositionally biased region" description="Basic and acidic residues" evidence="2">
    <location>
        <begin position="1063"/>
        <end position="1089"/>
    </location>
</feature>
<dbReference type="GO" id="GO:0003676">
    <property type="term" value="F:nucleic acid binding"/>
    <property type="evidence" value="ECO:0007669"/>
    <property type="project" value="InterPro"/>
</dbReference>
<feature type="compositionally biased region" description="Acidic residues" evidence="2">
    <location>
        <begin position="1090"/>
        <end position="1099"/>
    </location>
</feature>
<keyword evidence="1" id="KW-0175">Coiled coil</keyword>
<feature type="coiled-coil region" evidence="1">
    <location>
        <begin position="744"/>
        <end position="771"/>
    </location>
</feature>
<evidence type="ECO:0000313" key="4">
    <source>
        <dbReference type="EMBL" id="KAF7639688.1"/>
    </source>
</evidence>
<feature type="compositionally biased region" description="Polar residues" evidence="2">
    <location>
        <begin position="1438"/>
        <end position="1448"/>
    </location>
</feature>
<evidence type="ECO:0000259" key="3">
    <source>
        <dbReference type="PROSITE" id="PS50994"/>
    </source>
</evidence>
<organism evidence="4 5">
    <name type="scientific">Meloidogyne graminicola</name>
    <dbReference type="NCBI Taxonomy" id="189291"/>
    <lineage>
        <taxon>Eukaryota</taxon>
        <taxon>Metazoa</taxon>
        <taxon>Ecdysozoa</taxon>
        <taxon>Nematoda</taxon>
        <taxon>Chromadorea</taxon>
        <taxon>Rhabditida</taxon>
        <taxon>Tylenchina</taxon>
        <taxon>Tylenchomorpha</taxon>
        <taxon>Tylenchoidea</taxon>
        <taxon>Meloidogynidae</taxon>
        <taxon>Meloidogyninae</taxon>
        <taxon>Meloidogyne</taxon>
    </lineage>
</organism>
<dbReference type="GO" id="GO:0015074">
    <property type="term" value="P:DNA integration"/>
    <property type="evidence" value="ECO:0007669"/>
    <property type="project" value="InterPro"/>
</dbReference>
<evidence type="ECO:0000313" key="5">
    <source>
        <dbReference type="Proteomes" id="UP000605970"/>
    </source>
</evidence>
<dbReference type="PROSITE" id="PS50994">
    <property type="entry name" value="INTEGRASE"/>
    <property type="match status" value="1"/>
</dbReference>
<reference evidence="4" key="1">
    <citation type="journal article" date="2020" name="Ecol. Evol.">
        <title>Genome structure and content of the rice root-knot nematode (Meloidogyne graminicola).</title>
        <authorList>
            <person name="Phan N.T."/>
            <person name="Danchin E.G.J."/>
            <person name="Klopp C."/>
            <person name="Perfus-Barbeoch L."/>
            <person name="Kozlowski D.K."/>
            <person name="Koutsovoulos G.D."/>
            <person name="Lopez-Roques C."/>
            <person name="Bouchez O."/>
            <person name="Zahm M."/>
            <person name="Besnard G."/>
            <person name="Bellafiore S."/>
        </authorList>
    </citation>
    <scope>NUCLEOTIDE SEQUENCE</scope>
    <source>
        <strain evidence="4">VN-18</strain>
    </source>
</reference>
<dbReference type="PANTHER" id="PTHR46585">
    <property type="entry name" value="INTEGRASE CORE DOMAIN CONTAINING PROTEIN"/>
    <property type="match status" value="1"/>
</dbReference>
<keyword evidence="5" id="KW-1185">Reference proteome</keyword>